<evidence type="ECO:0000313" key="3">
    <source>
        <dbReference type="Proteomes" id="UP000011081"/>
    </source>
</evidence>
<name>L2GUI8_VAVCU</name>
<dbReference type="RefSeq" id="XP_008074233.1">
    <property type="nucleotide sequence ID" value="XM_008076042.1"/>
</dbReference>
<dbReference type="InParanoid" id="L2GUI8"/>
<dbReference type="AlphaFoldDB" id="L2GUI8"/>
<protein>
    <recommendedName>
        <fullName evidence="4">SHSP domain-containing protein</fullName>
    </recommendedName>
</protein>
<dbReference type="OMA" id="CPEKGGV"/>
<dbReference type="Proteomes" id="UP000011081">
    <property type="component" value="Unassembled WGS sequence"/>
</dbReference>
<organism evidence="2 3">
    <name type="scientific">Vavraia culicis (isolate floridensis)</name>
    <name type="common">Microsporidian parasite</name>
    <dbReference type="NCBI Taxonomy" id="948595"/>
    <lineage>
        <taxon>Eukaryota</taxon>
        <taxon>Fungi</taxon>
        <taxon>Fungi incertae sedis</taxon>
        <taxon>Microsporidia</taxon>
        <taxon>Pleistophoridae</taxon>
        <taxon>Vavraia</taxon>
    </lineage>
</organism>
<dbReference type="EMBL" id="GL877420">
    <property type="protein sequence ID" value="ELA47331.1"/>
    <property type="molecule type" value="Genomic_DNA"/>
</dbReference>
<accession>L2GUI8</accession>
<evidence type="ECO:0000313" key="2">
    <source>
        <dbReference type="EMBL" id="ELA47331.1"/>
    </source>
</evidence>
<sequence>MHIKPSSAHKKEKVEKDKLTIDITLPEHVTMKDVMLQYTDNSYRIKYARGYENEKDGGWYACAVSGCIEGTLPFKIKEPVCVAKDGGFSLVFKRGSDIANQLKNVRIIELCADKKDKEAICGTCGQGKKDDEMRSGEKGSKVSGMKKGEESVTKDEKKGKVCAGEVCKDEKGKVCAGEVCKDEKGKVCKDEKGKVCDEKGKVCKDEVCKDEKGKVCDAKGKVCKDEVCKDEKERKNKECKDEECKSCCDKNKKEEIKKKE</sequence>
<keyword evidence="3" id="KW-1185">Reference proteome</keyword>
<dbReference type="VEuPathDB" id="MicrosporidiaDB:VCUG_01215"/>
<evidence type="ECO:0008006" key="4">
    <source>
        <dbReference type="Google" id="ProtNLM"/>
    </source>
</evidence>
<dbReference type="GeneID" id="19879096"/>
<gene>
    <name evidence="2" type="ORF">VCUG_01215</name>
</gene>
<reference evidence="3" key="1">
    <citation type="submission" date="2011-03" db="EMBL/GenBank/DDBJ databases">
        <title>The genome sequence of Vavraia culicis strain floridensis.</title>
        <authorList>
            <consortium name="The Broad Institute Genome Sequencing Platform"/>
            <person name="Cuomo C."/>
            <person name="Becnel J."/>
            <person name="Sanscrainte N."/>
            <person name="Young S.K."/>
            <person name="Zeng Q."/>
            <person name="Gargeya S."/>
            <person name="Fitzgerald M."/>
            <person name="Haas B."/>
            <person name="Abouelleil A."/>
            <person name="Alvarado L."/>
            <person name="Arachchi H.M."/>
            <person name="Berlin A."/>
            <person name="Chapman S.B."/>
            <person name="Gearin G."/>
            <person name="Goldberg J."/>
            <person name="Griggs A."/>
            <person name="Gujja S."/>
            <person name="Hansen M."/>
            <person name="Heiman D."/>
            <person name="Howarth C."/>
            <person name="Larimer J."/>
            <person name="Lui A."/>
            <person name="MacDonald P.J.P."/>
            <person name="McCowen C."/>
            <person name="Montmayeur A."/>
            <person name="Murphy C."/>
            <person name="Neiman D."/>
            <person name="Pearson M."/>
            <person name="Priest M."/>
            <person name="Roberts A."/>
            <person name="Saif S."/>
            <person name="Shea T."/>
            <person name="Sisk P."/>
            <person name="Stolte C."/>
            <person name="Sykes S."/>
            <person name="Wortman J."/>
            <person name="Nusbaum C."/>
            <person name="Birren B."/>
        </authorList>
    </citation>
    <scope>NUCLEOTIDE SEQUENCE [LARGE SCALE GENOMIC DNA]</scope>
    <source>
        <strain evidence="3">floridensis</strain>
    </source>
</reference>
<dbReference type="OrthoDB" id="10471690at2759"/>
<proteinExistence type="predicted"/>
<evidence type="ECO:0000256" key="1">
    <source>
        <dbReference type="SAM" id="MobiDB-lite"/>
    </source>
</evidence>
<feature type="region of interest" description="Disordered" evidence="1">
    <location>
        <begin position="128"/>
        <end position="150"/>
    </location>
</feature>
<dbReference type="HOGENOM" id="CLU_1070381_0_0_1"/>